<evidence type="ECO:0008006" key="4">
    <source>
        <dbReference type="Google" id="ProtNLM"/>
    </source>
</evidence>
<keyword evidence="3" id="KW-1185">Reference proteome</keyword>
<dbReference type="RefSeq" id="WP_322938156.1">
    <property type="nucleotide sequence ID" value="NZ_CP141059.1"/>
</dbReference>
<evidence type="ECO:0000313" key="2">
    <source>
        <dbReference type="EMBL" id="WQQ27870.1"/>
    </source>
</evidence>
<feature type="transmembrane region" description="Helical" evidence="1">
    <location>
        <begin position="39"/>
        <end position="59"/>
    </location>
</feature>
<name>A0ABZ0ZUX4_9ACTN</name>
<gene>
    <name evidence="2" type="ORF">SHK19_06460</name>
</gene>
<protein>
    <recommendedName>
        <fullName evidence="4">WD40 repeat domain-containing protein</fullName>
    </recommendedName>
</protein>
<accession>A0ABZ0ZUX4</accession>
<evidence type="ECO:0000256" key="1">
    <source>
        <dbReference type="SAM" id="Phobius"/>
    </source>
</evidence>
<dbReference type="SUPFAM" id="SSF82171">
    <property type="entry name" value="DPP6 N-terminal domain-like"/>
    <property type="match status" value="1"/>
</dbReference>
<dbReference type="Proteomes" id="UP001327225">
    <property type="component" value="Chromosome"/>
</dbReference>
<proteinExistence type="predicted"/>
<reference evidence="3" key="1">
    <citation type="submission" date="2023-12" db="EMBL/GenBank/DDBJ databases">
        <title>Novel species in genus Nocardioides.</title>
        <authorList>
            <person name="Zhou H."/>
        </authorList>
    </citation>
    <scope>NUCLEOTIDE SEQUENCE [LARGE SCALE GENOMIC DNA]</scope>
    <source>
        <strain evidence="3">HM61</strain>
    </source>
</reference>
<sequence length="363" mass="38020">MTIDLRDLLEERIDAVPASVGDLDRVRSTGRRIRGRRRAALGAAAAALVLAGGTAVIALDDRTSGGEDSAPDQTRYASLGALDFADGARAFGDASHVYLGGRKVPAENLQWLDTDAAATSYGIVFYDRGRPMLLDPSGEFSALVDGPLDQAPRFHPAAKAEGAKPIVAWATLRDGQVTISVYDLVAGDVVASVEPDCGRCADLVIDGIDKGIVFVRTGGGTRTWDSATGEWADFAGPQTRVADVRDGVVLYDGPAPTDVGDWHLVAGAIDAQLTLDGDHVLYWSSTLEPTAPGGEPIVLERGAVDGQGYGQWTIDTDGSVLVITAGRGDDDVVFDCTVPSGVCEEILTFTATGGDPKFIGNDM</sequence>
<keyword evidence="1" id="KW-0472">Membrane</keyword>
<keyword evidence="1" id="KW-0812">Transmembrane</keyword>
<evidence type="ECO:0000313" key="3">
    <source>
        <dbReference type="Proteomes" id="UP001327225"/>
    </source>
</evidence>
<dbReference type="EMBL" id="CP141059">
    <property type="protein sequence ID" value="WQQ27870.1"/>
    <property type="molecule type" value="Genomic_DNA"/>
</dbReference>
<keyword evidence="1" id="KW-1133">Transmembrane helix</keyword>
<organism evidence="2 3">
    <name type="scientific">Nocardioides bizhenqiangii</name>
    <dbReference type="NCBI Taxonomy" id="3095076"/>
    <lineage>
        <taxon>Bacteria</taxon>
        <taxon>Bacillati</taxon>
        <taxon>Actinomycetota</taxon>
        <taxon>Actinomycetes</taxon>
        <taxon>Propionibacteriales</taxon>
        <taxon>Nocardioidaceae</taxon>
        <taxon>Nocardioides</taxon>
    </lineage>
</organism>